<accession>A0A1C3KJ63</accession>
<dbReference type="EMBL" id="FLRJ01000558">
    <property type="protein sequence ID" value="SBT73922.1"/>
    <property type="molecule type" value="Genomic_DNA"/>
</dbReference>
<organism evidence="4 5">
    <name type="scientific">Plasmodium ovale</name>
    <name type="common">malaria parasite P. ovale</name>
    <dbReference type="NCBI Taxonomy" id="36330"/>
    <lineage>
        <taxon>Eukaryota</taxon>
        <taxon>Sar</taxon>
        <taxon>Alveolata</taxon>
        <taxon>Apicomplexa</taxon>
        <taxon>Aconoidasida</taxon>
        <taxon>Haemosporida</taxon>
        <taxon>Plasmodiidae</taxon>
        <taxon>Plasmodium</taxon>
        <taxon>Plasmodium (Plasmodium)</taxon>
    </lineage>
</organism>
<keyword evidence="3" id="KW-0472">Membrane</keyword>
<reference evidence="4 5" key="1">
    <citation type="submission" date="2016-06" db="EMBL/GenBank/DDBJ databases">
        <authorList>
            <consortium name="Pathogen Informatics"/>
        </authorList>
    </citation>
    <scope>NUCLEOTIDE SEQUENCE [LARGE SCALE GENOMIC DNA]</scope>
</reference>
<feature type="compositionally biased region" description="Polar residues" evidence="2">
    <location>
        <begin position="615"/>
        <end position="633"/>
    </location>
</feature>
<evidence type="ECO:0000256" key="3">
    <source>
        <dbReference type="SAM" id="Phobius"/>
    </source>
</evidence>
<dbReference type="Proteomes" id="UP000243200">
    <property type="component" value="Unassembled WGS sequence"/>
</dbReference>
<dbReference type="AlphaFoldDB" id="A0A1C3KJ63"/>
<feature type="compositionally biased region" description="Polar residues" evidence="2">
    <location>
        <begin position="398"/>
        <end position="424"/>
    </location>
</feature>
<feature type="compositionally biased region" description="Low complexity" evidence="2">
    <location>
        <begin position="348"/>
        <end position="394"/>
    </location>
</feature>
<keyword evidence="1" id="KW-0175">Coiled coil</keyword>
<feature type="compositionally biased region" description="Polar residues" evidence="2">
    <location>
        <begin position="233"/>
        <end position="247"/>
    </location>
</feature>
<gene>
    <name evidence="4" type="primary">PowCR01_000164100</name>
    <name evidence="4" type="ORF">POWCR01_000164100</name>
</gene>
<feature type="compositionally biased region" description="Polar residues" evidence="2">
    <location>
        <begin position="257"/>
        <end position="284"/>
    </location>
</feature>
<evidence type="ECO:0000256" key="1">
    <source>
        <dbReference type="SAM" id="Coils"/>
    </source>
</evidence>
<feature type="compositionally biased region" description="Polar residues" evidence="2">
    <location>
        <begin position="307"/>
        <end position="317"/>
    </location>
</feature>
<feature type="compositionally biased region" description="Basic and acidic residues" evidence="2">
    <location>
        <begin position="181"/>
        <end position="192"/>
    </location>
</feature>
<feature type="coiled-coil region" evidence="1">
    <location>
        <begin position="853"/>
        <end position="880"/>
    </location>
</feature>
<name>A0A1C3KJ63_PLAOA</name>
<feature type="region of interest" description="Disordered" evidence="2">
    <location>
        <begin position="484"/>
        <end position="559"/>
    </location>
</feature>
<evidence type="ECO:0000313" key="4">
    <source>
        <dbReference type="EMBL" id="SBT73922.1"/>
    </source>
</evidence>
<feature type="region of interest" description="Disordered" evidence="2">
    <location>
        <begin position="176"/>
        <end position="441"/>
    </location>
</feature>
<feature type="compositionally biased region" description="Polar residues" evidence="2">
    <location>
        <begin position="193"/>
        <end position="202"/>
    </location>
</feature>
<dbReference type="VEuPathDB" id="PlasmoDB:PocGH01_00050200"/>
<proteinExistence type="predicted"/>
<protein>
    <submittedName>
        <fullName evidence="4">STP1 protein</fullName>
    </submittedName>
</protein>
<dbReference type="VEuPathDB" id="PlasmoDB:POWCR01_000164100"/>
<evidence type="ECO:0000313" key="5">
    <source>
        <dbReference type="Proteomes" id="UP000243200"/>
    </source>
</evidence>
<evidence type="ECO:0000256" key="2">
    <source>
        <dbReference type="SAM" id="MobiDB-lite"/>
    </source>
</evidence>
<feature type="region of interest" description="Disordered" evidence="2">
    <location>
        <begin position="615"/>
        <end position="646"/>
    </location>
</feature>
<sequence length="1024" mass="114705">MVDNLGYTIHTRDIPIGVFLDMIKGDIKKLIQTYGHRNCGLRYEDVCKQIQTIITTKKTIISRPMDDHGRGKLNSEWSTKKNVFLKKLFEEEGFINKCIPKKYTNNPSLNELLSKHIDFCKKKDERLSALQKKSEYNACREYNSWIETEKASFTQEFLRNVRESTVQVVTRYFTTKKHPRGHDPRETYRNSKLDCNQYNPPTRSHPKGSVAKTSTISLHPPAPPIVRRKSQGETRSSVTDADSTNAKTKADVKTRFQTEPPSDSQIPASPKTQAVGTHIGQSTHAKPKAPVSTVSINGEKQEAIPIQDQSPTNSPPSSRDEAPPRVGIPSPPTKDATPTPIIQNVPQPTTTASPSSTLPTAKDTTSSQTTPTSPSLTTTSSSSLNSVSLLPSDPFSAASVTNDQDSTPHSTTPVTSANIHSTETLPPPLVPYSSLGESQSPALSTSSAVTVAVDPKTVATSITSTITTTVTTTSAAPGSVTISTVSAKTQPSISSTNQAPGILRIPQPPTEAGPSGAKVTSPATDPPHTPLATTTPSKDKDTEANSAADASPKTKGTIQVPGIQLPNDTHQASTNPSITSVTMLDSTVQKNSHQRDQQISPIAVQQPTKISVVSTASDNSGTSVNTPKANTKTAPKVDSKVRTNNNDNSSIIPEGFPPLTHIIPTIIIILAAITLLFQLYKYTPFGFLLGRRRKRKKRDLRTKSVISEESTYESPNIALHEWGDPKLGGKTVENDVYIKLLKINRYKHAIQKKKKKNTKTLIEVHMEVLEEYKNDEWELHKGDFLEICLRGFINEENDNYSKLPNTELTAKSTKNDKTIENIQKQEILWNNWIEGHRNILEQWKKEEWFHILKNKWRNEEQNYKKKNDKLQENILNEQETYSIVSQKEIWKQWISKQATLIDMFNKEDWFKSMVYAQNKEKNNYHINEYNNISVTSKTELKNEKTNEEDRSKNIIQKLIVQIHMMVLEECIKEDIIKQKELCIDNFIEDMHNNNNYDEKRNITQCYTDDFKVLEFEDIQTSINK</sequence>
<keyword evidence="3" id="KW-0812">Transmembrane</keyword>
<keyword evidence="3" id="KW-1133">Transmembrane helix</keyword>
<dbReference type="OrthoDB" id="383264at2759"/>
<feature type="transmembrane region" description="Helical" evidence="3">
    <location>
        <begin position="666"/>
        <end position="689"/>
    </location>
</feature>
<feature type="compositionally biased region" description="Polar residues" evidence="2">
    <location>
        <begin position="484"/>
        <end position="499"/>
    </location>
</feature>